<evidence type="ECO:0000313" key="4">
    <source>
        <dbReference type="Proteomes" id="UP000180166"/>
    </source>
</evidence>
<dbReference type="EMBL" id="CP017839">
    <property type="protein sequence ID" value="APB01556.1"/>
    <property type="molecule type" value="Genomic_DNA"/>
</dbReference>
<organism evidence="2 3">
    <name type="scientific">Nocardia seriolae</name>
    <dbReference type="NCBI Taxonomy" id="37332"/>
    <lineage>
        <taxon>Bacteria</taxon>
        <taxon>Bacillati</taxon>
        <taxon>Actinomycetota</taxon>
        <taxon>Actinomycetes</taxon>
        <taxon>Mycobacteriales</taxon>
        <taxon>Nocardiaceae</taxon>
        <taxon>Nocardia</taxon>
    </lineage>
</organism>
<proteinExistence type="predicted"/>
<sequence length="217" mass="23212">MGEISGARAELDRLGAVLRAQLVELIADLTPDADLGLLFLDEPTVADWSEPPRYHYSGLIRGERPATVAAADIARRATALLAGAGWEVGEVADTSGPKPAVVVTGRRDGLGIEVRVGDHTSAVMFSGRTPALALREPEEFRLPDPVRTPETLTSGHVLCYECRGLGACPECGGRGWLGEERCPECHGSRVCPICGGDGELAISELSPYQRTHYPELR</sequence>
<accession>A0A0B8NE12</accession>
<dbReference type="EMBL" id="BBYQ01000108">
    <property type="protein sequence ID" value="GAP31255.1"/>
    <property type="molecule type" value="Genomic_DNA"/>
</dbReference>
<keyword evidence="3" id="KW-1185">Reference proteome</keyword>
<protein>
    <submittedName>
        <fullName evidence="2">Uncharacterized protein</fullName>
    </submittedName>
</protein>
<reference evidence="3" key="1">
    <citation type="submission" date="2015-07" db="EMBL/GenBank/DDBJ databases">
        <title>Nocardia seriolae U-1 whole genome shotgun sequence.</title>
        <authorList>
            <person name="Imajoh M."/>
            <person name="Fukumoto Y."/>
            <person name="Sukeda M."/>
            <person name="Yamane J."/>
            <person name="Yamasaki K."/>
            <person name="Shimizu M."/>
            <person name="Ohnishi K."/>
            <person name="Oshima S."/>
        </authorList>
    </citation>
    <scope>NUCLEOTIDE SEQUENCE [LARGE SCALE GENOMIC DNA]</scope>
    <source>
        <strain evidence="3">U-1</strain>
    </source>
</reference>
<evidence type="ECO:0000313" key="2">
    <source>
        <dbReference type="EMBL" id="GAP31255.1"/>
    </source>
</evidence>
<dbReference type="KEGG" id="nsr:NS506_07536"/>
<reference evidence="1 4" key="3">
    <citation type="submission" date="2016-10" db="EMBL/GenBank/DDBJ databases">
        <title>Genome sequence of Nocardia seriolae strain EM150506, isolated from Anguila japonica.</title>
        <authorList>
            <person name="Han H.-J."/>
        </authorList>
    </citation>
    <scope>NUCLEOTIDE SEQUENCE [LARGE SCALE GENOMIC DNA]</scope>
    <source>
        <strain evidence="1 4">EM150506</strain>
    </source>
</reference>
<reference evidence="2 3" key="2">
    <citation type="journal article" date="2016" name="Genome Announc.">
        <title>Draft Genome Sequence of Erythromycin- and Oxytetracycline-Sensitive Nocardia seriolae Strain U-1 (NBRC 110359).</title>
        <authorList>
            <person name="Imajoh M."/>
            <person name="Sukeda M."/>
            <person name="Shimizu M."/>
            <person name="Yamane J."/>
            <person name="Ohnishi K."/>
            <person name="Oshima S."/>
        </authorList>
    </citation>
    <scope>NUCLEOTIDE SEQUENCE [LARGE SCALE GENOMIC DNA]</scope>
    <source>
        <strain evidence="2 3">U-1</strain>
    </source>
</reference>
<evidence type="ECO:0000313" key="3">
    <source>
        <dbReference type="Proteomes" id="UP000037179"/>
    </source>
</evidence>
<name>A0A0B8NE12_9NOCA</name>
<gene>
    <name evidence="1" type="ORF">NS506_07536</name>
    <name evidence="2" type="ORF">NSK11_contig00108-0018</name>
</gene>
<dbReference type="GeneID" id="93372525"/>
<dbReference type="OrthoDB" id="4549526at2"/>
<evidence type="ECO:0000313" key="1">
    <source>
        <dbReference type="EMBL" id="APB01556.1"/>
    </source>
</evidence>
<dbReference type="AlphaFoldDB" id="A0A0B8NE12"/>
<dbReference type="Proteomes" id="UP000037179">
    <property type="component" value="Unassembled WGS sequence"/>
</dbReference>
<dbReference type="Proteomes" id="UP000180166">
    <property type="component" value="Chromosome"/>
</dbReference>
<dbReference type="RefSeq" id="WP_052086275.1">
    <property type="nucleotide sequence ID" value="NZ_AP017900.1"/>
</dbReference>